<protein>
    <submittedName>
        <fullName evidence="1">Uncharacterized protein</fullName>
    </submittedName>
</protein>
<keyword evidence="2" id="KW-1185">Reference proteome</keyword>
<sequence>MGAVLEASHMLALGVDQDFSIIGGGSNQENGVDFSP</sequence>
<evidence type="ECO:0000313" key="2">
    <source>
        <dbReference type="Proteomes" id="UP000004061"/>
    </source>
</evidence>
<dbReference type="Proteomes" id="UP000004061">
    <property type="component" value="Unassembled WGS sequence"/>
</dbReference>
<comment type="caution">
    <text evidence="1">The sequence shown here is derived from an EMBL/GenBank/DDBJ whole genome shotgun (WGS) entry which is preliminary data.</text>
</comment>
<gene>
    <name evidence="1" type="ORF">AmaxDRAFT_0838</name>
</gene>
<evidence type="ECO:0000313" key="1">
    <source>
        <dbReference type="EMBL" id="EDZ96507.1"/>
    </source>
</evidence>
<reference evidence="1 2" key="1">
    <citation type="journal article" date="2011" name="Appl. Environ. Microbiol.">
        <title>Contribution of a Sodium Ion Gradient to Energy Conservation during Fermentation in the Cyanobacterium Arthrospira (Spirulina) maxima CS-328.</title>
        <authorList>
            <person name="Carrieri D."/>
            <person name="Ananyev G."/>
            <person name="Lenz O."/>
            <person name="Bryant D.A."/>
            <person name="Dismukes G.C."/>
        </authorList>
    </citation>
    <scope>NUCLEOTIDE SEQUENCE [LARGE SCALE GENOMIC DNA]</scope>
    <source>
        <strain evidence="1 2">CS-328</strain>
    </source>
</reference>
<dbReference type="EMBL" id="ABYK01000004">
    <property type="protein sequence ID" value="EDZ96507.1"/>
    <property type="molecule type" value="Genomic_DNA"/>
</dbReference>
<name>B5VWE6_LIMMA</name>
<proteinExistence type="predicted"/>
<organism evidence="1 2">
    <name type="scientific">Limnospira maxima CS-328</name>
    <dbReference type="NCBI Taxonomy" id="513049"/>
    <lineage>
        <taxon>Bacteria</taxon>
        <taxon>Bacillati</taxon>
        <taxon>Cyanobacteriota</taxon>
        <taxon>Cyanophyceae</taxon>
        <taxon>Oscillatoriophycideae</taxon>
        <taxon>Oscillatoriales</taxon>
        <taxon>Sirenicapillariaceae</taxon>
        <taxon>Limnospira</taxon>
    </lineage>
</organism>
<dbReference type="AlphaFoldDB" id="B5VWE6"/>
<accession>B5VWE6</accession>